<dbReference type="InterPro" id="IPR021139">
    <property type="entry name" value="NYN"/>
</dbReference>
<gene>
    <name evidence="3" type="ORF">METZ01_LOCUS156813</name>
</gene>
<proteinExistence type="predicted"/>
<dbReference type="CDD" id="cd11297">
    <property type="entry name" value="PIN_LabA-like_N_1"/>
    <property type="match status" value="1"/>
</dbReference>
<dbReference type="PANTHER" id="PTHR35811:SF1">
    <property type="entry name" value="HTH OST-TYPE DOMAIN-CONTAINING PROTEIN"/>
    <property type="match status" value="1"/>
</dbReference>
<dbReference type="PANTHER" id="PTHR35811">
    <property type="entry name" value="SLR1870 PROTEIN"/>
    <property type="match status" value="1"/>
</dbReference>
<feature type="domain" description="HTH OST-type" evidence="2">
    <location>
        <begin position="180"/>
        <end position="257"/>
    </location>
</feature>
<feature type="compositionally biased region" description="Basic and acidic residues" evidence="1">
    <location>
        <begin position="267"/>
        <end position="287"/>
    </location>
</feature>
<reference evidence="3" key="1">
    <citation type="submission" date="2018-05" db="EMBL/GenBank/DDBJ databases">
        <authorList>
            <person name="Lanie J.A."/>
            <person name="Ng W.-L."/>
            <person name="Kazmierczak K.M."/>
            <person name="Andrzejewski T.M."/>
            <person name="Davidsen T.M."/>
            <person name="Wayne K.J."/>
            <person name="Tettelin H."/>
            <person name="Glass J.I."/>
            <person name="Rusch D."/>
            <person name="Podicherti R."/>
            <person name="Tsui H.-C.T."/>
            <person name="Winkler M.E."/>
        </authorList>
    </citation>
    <scope>NUCLEOTIDE SEQUENCE</scope>
</reference>
<dbReference type="Gene3D" id="3.40.50.1010">
    <property type="entry name" value="5'-nuclease"/>
    <property type="match status" value="1"/>
</dbReference>
<name>A0A382ARB7_9ZZZZ</name>
<evidence type="ECO:0000256" key="1">
    <source>
        <dbReference type="SAM" id="MobiDB-lite"/>
    </source>
</evidence>
<feature type="non-terminal residue" evidence="3">
    <location>
        <position position="364"/>
    </location>
</feature>
<dbReference type="Pfam" id="PF12872">
    <property type="entry name" value="OST-HTH"/>
    <property type="match status" value="2"/>
</dbReference>
<evidence type="ECO:0000259" key="2">
    <source>
        <dbReference type="PROSITE" id="PS51644"/>
    </source>
</evidence>
<dbReference type="Pfam" id="PF01936">
    <property type="entry name" value="NYN"/>
    <property type="match status" value="1"/>
</dbReference>
<sequence length="364" mass="40335">MTVPYTRAPHQGELSPASPDSLHAALLIDFDNVTMGMRSDLSKELKTLLESDVIKVKVSVQRAYADWRRYPQYIVPLSEASVDLIFAPAYGSNKKNATDIRMAIDALELVFTRPEIGTFILLTGDSDFSSLVLKLKEYGKYVIGVGIQESSSDILVQNCDEYYSYTSLTGLTKTTDLTSRDQDPWVLVKEAVAKMVSRSDVMRSDRLKQVMQELEPSFDEGSIGFSKFSKFLAEASSRGLVKLHKVGNGQYEVGPAKSRGKGSRQGDQSRGKRERGGGGKEHKEKAPVSEGQDEALTRSEDPLQDAYAILTNTLERLKVAGRNPARDSDVKRKILEQHANFDEAELGFPKFSRFLSQAADHGVI</sequence>
<accession>A0A382ARB7</accession>
<dbReference type="AlphaFoldDB" id="A0A382ARB7"/>
<protein>
    <recommendedName>
        <fullName evidence="2">HTH OST-type domain-containing protein</fullName>
    </recommendedName>
</protein>
<dbReference type="PROSITE" id="PS51644">
    <property type="entry name" value="HTH_OST"/>
    <property type="match status" value="1"/>
</dbReference>
<feature type="region of interest" description="Disordered" evidence="1">
    <location>
        <begin position="250"/>
        <end position="302"/>
    </location>
</feature>
<dbReference type="GO" id="GO:0004540">
    <property type="term" value="F:RNA nuclease activity"/>
    <property type="evidence" value="ECO:0007669"/>
    <property type="project" value="InterPro"/>
</dbReference>
<evidence type="ECO:0000313" key="3">
    <source>
        <dbReference type="EMBL" id="SVB03959.1"/>
    </source>
</evidence>
<dbReference type="EMBL" id="UINC01026464">
    <property type="protein sequence ID" value="SVB03959.1"/>
    <property type="molecule type" value="Genomic_DNA"/>
</dbReference>
<organism evidence="3">
    <name type="scientific">marine metagenome</name>
    <dbReference type="NCBI Taxonomy" id="408172"/>
    <lineage>
        <taxon>unclassified sequences</taxon>
        <taxon>metagenomes</taxon>
        <taxon>ecological metagenomes</taxon>
    </lineage>
</organism>
<dbReference type="InterPro" id="IPR025605">
    <property type="entry name" value="OST-HTH/LOTUS_dom"/>
</dbReference>